<protein>
    <submittedName>
        <fullName evidence="10">Polyprenyl glycosylphosphotransferase</fullName>
    </submittedName>
</protein>
<feature type="region of interest" description="Disordered" evidence="7">
    <location>
        <begin position="14"/>
        <end position="36"/>
    </location>
</feature>
<dbReference type="EMBL" id="AXNT01000065">
    <property type="protein sequence ID" value="KGM02122.1"/>
    <property type="molecule type" value="Genomic_DNA"/>
</dbReference>
<dbReference type="PANTHER" id="PTHR30576">
    <property type="entry name" value="COLANIC BIOSYNTHESIS UDP-GLUCOSE LIPID CARRIER TRANSFERASE"/>
    <property type="match status" value="1"/>
</dbReference>
<dbReference type="Proteomes" id="UP000029833">
    <property type="component" value="Unassembled WGS sequence"/>
</dbReference>
<evidence type="ECO:0000256" key="2">
    <source>
        <dbReference type="ARBA" id="ARBA00006464"/>
    </source>
</evidence>
<evidence type="ECO:0000256" key="8">
    <source>
        <dbReference type="SAM" id="Phobius"/>
    </source>
</evidence>
<dbReference type="GO" id="GO:0016020">
    <property type="term" value="C:membrane"/>
    <property type="evidence" value="ECO:0007669"/>
    <property type="project" value="UniProtKB-SubCell"/>
</dbReference>
<feature type="transmembrane region" description="Helical" evidence="8">
    <location>
        <begin position="118"/>
        <end position="137"/>
    </location>
</feature>
<dbReference type="RefSeq" id="WP_034629944.1">
    <property type="nucleotide sequence ID" value="NZ_AXNT01000065.1"/>
</dbReference>
<evidence type="ECO:0000313" key="10">
    <source>
        <dbReference type="EMBL" id="KGM02122.1"/>
    </source>
</evidence>
<dbReference type="InterPro" id="IPR017475">
    <property type="entry name" value="EPS_sugar_tfrase"/>
</dbReference>
<proteinExistence type="inferred from homology"/>
<dbReference type="PANTHER" id="PTHR30576:SF10">
    <property type="entry name" value="SLL5057 PROTEIN"/>
    <property type="match status" value="1"/>
</dbReference>
<dbReference type="OrthoDB" id="9808602at2"/>
<dbReference type="STRING" id="1408250.Q760_15405"/>
<accession>A0A0A0B7I3</accession>
<dbReference type="Pfam" id="PF13727">
    <property type="entry name" value="CoA_binding_3"/>
    <property type="match status" value="1"/>
</dbReference>
<feature type="transmembrane region" description="Helical" evidence="8">
    <location>
        <begin position="78"/>
        <end position="98"/>
    </location>
</feature>
<dbReference type="InterPro" id="IPR003362">
    <property type="entry name" value="Bact_transf"/>
</dbReference>
<dbReference type="NCBIfam" id="TIGR03025">
    <property type="entry name" value="EPS_sugtrans"/>
    <property type="match status" value="1"/>
</dbReference>
<keyword evidence="11" id="KW-1185">Reference proteome</keyword>
<name>A0A0A0B7I3_9CELL</name>
<evidence type="ECO:0000256" key="3">
    <source>
        <dbReference type="ARBA" id="ARBA00022679"/>
    </source>
</evidence>
<evidence type="ECO:0000259" key="9">
    <source>
        <dbReference type="Pfam" id="PF02397"/>
    </source>
</evidence>
<comment type="similarity">
    <text evidence="2">Belongs to the bacterial sugar transferase family.</text>
</comment>
<feature type="transmembrane region" description="Helical" evidence="8">
    <location>
        <begin position="318"/>
        <end position="339"/>
    </location>
</feature>
<sequence length="508" mass="55281">MTVRTPRVGEFRLPAQRGAPDSERLRSPSVAPPAAPRWSGGYARRLLMTDALAVLAAVAVAYVVRFEATGITTVSGEFSPSYLTVSLVLLGAWLGVLVSGRTRDRRVVGTGPDEYSRVFGVTWRLFAAVAVVAYLLRMEVGRGYLAIAAPLGLALLLGSRFAWRQWLHRRRDAGEYQAGVLIIGHRPTVAHLIETLHRNPRAGYGVVGVCVASGEVGYSETVLGVPVLGSMEQAAEIAERVGADAVAVSGADAITSETVRQLGWDLEGKGIDLALTLALTDVAGPRVIMHPVSGLPLMYVDEPRFTGPRYAVKTAFDWLGALALTVVLLPLLAVLAFLVKTTSSGPVLFTQERVGRDGRTFRMFKFRSMEMGAQERLAEVLALEGVESVGMFYKPKNDPRVTPVGRVLRRYSLDELPQLFNVLRGEMSLVGPRPQIDSEVALYDRRATRRLLVKPGLTGLWQVSGRSDLSVEDGVRMDVYYVENWSLFGDILILARTAKAVLFSGGAY</sequence>
<reference evidence="10 11" key="1">
    <citation type="submission" date="2013-10" db="EMBL/GenBank/DDBJ databases">
        <authorList>
            <person name="Wang G."/>
            <person name="Zhuang W."/>
        </authorList>
    </citation>
    <scope>NUCLEOTIDE SEQUENCE [LARGE SCALE GENOMIC DNA]</scope>
    <source>
        <strain evidence="10 11">DSM 20118</strain>
    </source>
</reference>
<keyword evidence="4 8" id="KW-0812">Transmembrane</keyword>
<evidence type="ECO:0000256" key="6">
    <source>
        <dbReference type="ARBA" id="ARBA00023136"/>
    </source>
</evidence>
<evidence type="ECO:0000256" key="1">
    <source>
        <dbReference type="ARBA" id="ARBA00004141"/>
    </source>
</evidence>
<feature type="transmembrane region" description="Helical" evidence="8">
    <location>
        <begin position="143"/>
        <end position="163"/>
    </location>
</feature>
<evidence type="ECO:0000256" key="5">
    <source>
        <dbReference type="ARBA" id="ARBA00022989"/>
    </source>
</evidence>
<dbReference type="Gene3D" id="3.40.50.720">
    <property type="entry name" value="NAD(P)-binding Rossmann-like Domain"/>
    <property type="match status" value="1"/>
</dbReference>
<gene>
    <name evidence="10" type="ORF">Q760_15405</name>
</gene>
<comment type="caution">
    <text evidence="10">The sequence shown here is derived from an EMBL/GenBank/DDBJ whole genome shotgun (WGS) entry which is preliminary data.</text>
</comment>
<dbReference type="GO" id="GO:0016780">
    <property type="term" value="F:phosphotransferase activity, for other substituted phosphate groups"/>
    <property type="evidence" value="ECO:0007669"/>
    <property type="project" value="TreeGrafter"/>
</dbReference>
<feature type="transmembrane region" description="Helical" evidence="8">
    <location>
        <begin position="46"/>
        <end position="66"/>
    </location>
</feature>
<organism evidence="10 11">
    <name type="scientific">Cellulomonas cellasea DSM 20118</name>
    <dbReference type="NCBI Taxonomy" id="1408250"/>
    <lineage>
        <taxon>Bacteria</taxon>
        <taxon>Bacillati</taxon>
        <taxon>Actinomycetota</taxon>
        <taxon>Actinomycetes</taxon>
        <taxon>Micrococcales</taxon>
        <taxon>Cellulomonadaceae</taxon>
        <taxon>Cellulomonas</taxon>
    </lineage>
</organism>
<comment type="subcellular location">
    <subcellularLocation>
        <location evidence="1">Membrane</location>
        <topology evidence="1">Multi-pass membrane protein</topology>
    </subcellularLocation>
</comment>
<evidence type="ECO:0000256" key="7">
    <source>
        <dbReference type="SAM" id="MobiDB-lite"/>
    </source>
</evidence>
<dbReference type="Pfam" id="PF02397">
    <property type="entry name" value="Bac_transf"/>
    <property type="match status" value="1"/>
</dbReference>
<evidence type="ECO:0000313" key="11">
    <source>
        <dbReference type="Proteomes" id="UP000029833"/>
    </source>
</evidence>
<evidence type="ECO:0000256" key="4">
    <source>
        <dbReference type="ARBA" id="ARBA00022692"/>
    </source>
</evidence>
<keyword evidence="6 8" id="KW-0472">Membrane</keyword>
<keyword evidence="5 8" id="KW-1133">Transmembrane helix</keyword>
<feature type="domain" description="Bacterial sugar transferase" evidence="9">
    <location>
        <begin position="313"/>
        <end position="502"/>
    </location>
</feature>
<dbReference type="AlphaFoldDB" id="A0A0A0B7I3"/>
<keyword evidence="3 10" id="KW-0808">Transferase</keyword>